<sequence length="176" mass="19509">MKKTILLFALALITVATVGVSEVYAQKPSPKMTAEGTNVSVAYGQPSKRGRVIFGKEGSGSLEPYGKVWRTGANEATEITFKKDAMFGGKPVKAGTYSLYSIPGEKEWTVILNPELKQWGAFGYDKVKDKNVAEVTVPTKMYDTSAEKLMFDVKNDNKLSFQWDKMGFEVPITYQK</sequence>
<feature type="signal peptide" evidence="1">
    <location>
        <begin position="1"/>
        <end position="25"/>
    </location>
</feature>
<dbReference type="Proteomes" id="UP000479293">
    <property type="component" value="Unassembled WGS sequence"/>
</dbReference>
<evidence type="ECO:0000256" key="1">
    <source>
        <dbReference type="SAM" id="SignalP"/>
    </source>
</evidence>
<keyword evidence="1" id="KW-0732">Signal</keyword>
<proteinExistence type="predicted"/>
<comment type="caution">
    <text evidence="2">The sequence shown here is derived from an EMBL/GenBank/DDBJ whole genome shotgun (WGS) entry which is preliminary data.</text>
</comment>
<feature type="chain" id="PRO_5028970404" evidence="1">
    <location>
        <begin position="26"/>
        <end position="176"/>
    </location>
</feature>
<reference evidence="2 3" key="1">
    <citation type="submission" date="2019-10" db="EMBL/GenBank/DDBJ databases">
        <title>Draft Genome Sequence of Cytophagaceae sp. SJW1-29.</title>
        <authorList>
            <person name="Choi A."/>
        </authorList>
    </citation>
    <scope>NUCLEOTIDE SEQUENCE [LARGE SCALE GENOMIC DNA]</scope>
    <source>
        <strain evidence="2 3">SJW1-29</strain>
    </source>
</reference>
<evidence type="ECO:0000313" key="3">
    <source>
        <dbReference type="Proteomes" id="UP000479293"/>
    </source>
</evidence>
<organism evidence="2 3">
    <name type="scientific">Salmonirosea aquatica</name>
    <dbReference type="NCBI Taxonomy" id="2654236"/>
    <lineage>
        <taxon>Bacteria</taxon>
        <taxon>Pseudomonadati</taxon>
        <taxon>Bacteroidota</taxon>
        <taxon>Cytophagia</taxon>
        <taxon>Cytophagales</taxon>
        <taxon>Spirosomataceae</taxon>
        <taxon>Salmonirosea</taxon>
    </lineage>
</organism>
<name>A0A7C9FC61_9BACT</name>
<dbReference type="RefSeq" id="WP_152758485.1">
    <property type="nucleotide sequence ID" value="NZ_WHLY01000002.1"/>
</dbReference>
<keyword evidence="3" id="KW-1185">Reference proteome</keyword>
<protein>
    <submittedName>
        <fullName evidence="2">DUF2911 domain-containing protein</fullName>
    </submittedName>
</protein>
<gene>
    <name evidence="2" type="ORF">GBK04_08140</name>
</gene>
<evidence type="ECO:0000313" key="2">
    <source>
        <dbReference type="EMBL" id="MPR33330.1"/>
    </source>
</evidence>
<dbReference type="AlphaFoldDB" id="A0A7C9FC61"/>
<dbReference type="InterPro" id="IPR021314">
    <property type="entry name" value="DUF2911"/>
</dbReference>
<dbReference type="EMBL" id="WHLY01000002">
    <property type="protein sequence ID" value="MPR33330.1"/>
    <property type="molecule type" value="Genomic_DNA"/>
</dbReference>
<dbReference type="Pfam" id="PF11138">
    <property type="entry name" value="DUF2911"/>
    <property type="match status" value="1"/>
</dbReference>
<accession>A0A7C9FC61</accession>